<name>A0A251SRY1_HELAN</name>
<keyword evidence="2" id="KW-1185">Reference proteome</keyword>
<dbReference type="InParanoid" id="A0A251SRY1"/>
<sequence>MIQPPINNTRSLHPFPQRLHTTTHLRNHPTRNLPIIHHPPHPTQINLLNQTPRIILILQYPRHVRQQQQLLRP</sequence>
<accession>A0A251SRY1</accession>
<protein>
    <submittedName>
        <fullName evidence="1">Uncharacterized protein</fullName>
    </submittedName>
</protein>
<evidence type="ECO:0000313" key="1">
    <source>
        <dbReference type="EMBL" id="OTG01607.1"/>
    </source>
</evidence>
<dbReference type="AlphaFoldDB" id="A0A251SRY1"/>
<reference evidence="2" key="1">
    <citation type="journal article" date="2017" name="Nature">
        <title>The sunflower genome provides insights into oil metabolism, flowering and Asterid evolution.</title>
        <authorList>
            <person name="Badouin H."/>
            <person name="Gouzy J."/>
            <person name="Grassa C.J."/>
            <person name="Murat F."/>
            <person name="Staton S.E."/>
            <person name="Cottret L."/>
            <person name="Lelandais-Briere C."/>
            <person name="Owens G.L."/>
            <person name="Carrere S."/>
            <person name="Mayjonade B."/>
            <person name="Legrand L."/>
            <person name="Gill N."/>
            <person name="Kane N.C."/>
            <person name="Bowers J.E."/>
            <person name="Hubner S."/>
            <person name="Bellec A."/>
            <person name="Berard A."/>
            <person name="Berges H."/>
            <person name="Blanchet N."/>
            <person name="Boniface M.C."/>
            <person name="Brunel D."/>
            <person name="Catrice O."/>
            <person name="Chaidir N."/>
            <person name="Claudel C."/>
            <person name="Donnadieu C."/>
            <person name="Faraut T."/>
            <person name="Fievet G."/>
            <person name="Helmstetter N."/>
            <person name="King M."/>
            <person name="Knapp S.J."/>
            <person name="Lai Z."/>
            <person name="Le Paslier M.C."/>
            <person name="Lippi Y."/>
            <person name="Lorenzon L."/>
            <person name="Mandel J.R."/>
            <person name="Marage G."/>
            <person name="Marchand G."/>
            <person name="Marquand E."/>
            <person name="Bret-Mestries E."/>
            <person name="Morien E."/>
            <person name="Nambeesan S."/>
            <person name="Nguyen T."/>
            <person name="Pegot-Espagnet P."/>
            <person name="Pouilly N."/>
            <person name="Raftis F."/>
            <person name="Sallet E."/>
            <person name="Schiex T."/>
            <person name="Thomas J."/>
            <person name="Vandecasteele C."/>
            <person name="Vares D."/>
            <person name="Vear F."/>
            <person name="Vautrin S."/>
            <person name="Crespi M."/>
            <person name="Mangin B."/>
            <person name="Burke J.M."/>
            <person name="Salse J."/>
            <person name="Munos S."/>
            <person name="Vincourt P."/>
            <person name="Rieseberg L.H."/>
            <person name="Langlade N.B."/>
        </authorList>
    </citation>
    <scope>NUCLEOTIDE SEQUENCE [LARGE SCALE GENOMIC DNA]</scope>
    <source>
        <strain evidence="2">cv. SF193</strain>
    </source>
</reference>
<dbReference type="EMBL" id="CM007902">
    <property type="protein sequence ID" value="OTG01607.1"/>
    <property type="molecule type" value="Genomic_DNA"/>
</dbReference>
<evidence type="ECO:0000313" key="2">
    <source>
        <dbReference type="Proteomes" id="UP000215914"/>
    </source>
</evidence>
<dbReference type="Proteomes" id="UP000215914">
    <property type="component" value="Chromosome 13"/>
</dbReference>
<organism evidence="1 2">
    <name type="scientific">Helianthus annuus</name>
    <name type="common">Common sunflower</name>
    <dbReference type="NCBI Taxonomy" id="4232"/>
    <lineage>
        <taxon>Eukaryota</taxon>
        <taxon>Viridiplantae</taxon>
        <taxon>Streptophyta</taxon>
        <taxon>Embryophyta</taxon>
        <taxon>Tracheophyta</taxon>
        <taxon>Spermatophyta</taxon>
        <taxon>Magnoliopsida</taxon>
        <taxon>eudicotyledons</taxon>
        <taxon>Gunneridae</taxon>
        <taxon>Pentapetalae</taxon>
        <taxon>asterids</taxon>
        <taxon>campanulids</taxon>
        <taxon>Asterales</taxon>
        <taxon>Asteraceae</taxon>
        <taxon>Asteroideae</taxon>
        <taxon>Heliantheae alliance</taxon>
        <taxon>Heliantheae</taxon>
        <taxon>Helianthus</taxon>
    </lineage>
</organism>
<gene>
    <name evidence="1" type="ORF">HannXRQ_Chr13g0403881</name>
</gene>
<proteinExistence type="predicted"/>